<sequence>MILMKSLAVRRNIFDLKFLFRLVNGYIDCPELLSLIHFYVNDKLETLIHLKIDYTELTIYFFICTIK</sequence>
<name>A0A6G0ZQY0_APHCR</name>
<organism evidence="1 2">
    <name type="scientific">Aphis craccivora</name>
    <name type="common">Cowpea aphid</name>
    <dbReference type="NCBI Taxonomy" id="307492"/>
    <lineage>
        <taxon>Eukaryota</taxon>
        <taxon>Metazoa</taxon>
        <taxon>Ecdysozoa</taxon>
        <taxon>Arthropoda</taxon>
        <taxon>Hexapoda</taxon>
        <taxon>Insecta</taxon>
        <taxon>Pterygota</taxon>
        <taxon>Neoptera</taxon>
        <taxon>Paraneoptera</taxon>
        <taxon>Hemiptera</taxon>
        <taxon>Sternorrhyncha</taxon>
        <taxon>Aphidomorpha</taxon>
        <taxon>Aphidoidea</taxon>
        <taxon>Aphididae</taxon>
        <taxon>Aphidini</taxon>
        <taxon>Aphis</taxon>
        <taxon>Aphis</taxon>
    </lineage>
</organism>
<evidence type="ECO:0000313" key="2">
    <source>
        <dbReference type="Proteomes" id="UP000478052"/>
    </source>
</evidence>
<dbReference type="OrthoDB" id="6631024at2759"/>
<accession>A0A6G0ZQY0</accession>
<evidence type="ECO:0000313" key="1">
    <source>
        <dbReference type="EMBL" id="KAF0774022.1"/>
    </source>
</evidence>
<dbReference type="AlphaFoldDB" id="A0A6G0ZQY0"/>
<reference evidence="1 2" key="1">
    <citation type="submission" date="2019-08" db="EMBL/GenBank/DDBJ databases">
        <title>Whole genome of Aphis craccivora.</title>
        <authorList>
            <person name="Voronova N.V."/>
            <person name="Shulinski R.S."/>
            <person name="Bandarenka Y.V."/>
            <person name="Zhorov D.G."/>
            <person name="Warner D."/>
        </authorList>
    </citation>
    <scope>NUCLEOTIDE SEQUENCE [LARGE SCALE GENOMIC DNA]</scope>
    <source>
        <strain evidence="1">180601</strain>
        <tissue evidence="1">Whole Body</tissue>
    </source>
</reference>
<comment type="caution">
    <text evidence="1">The sequence shown here is derived from an EMBL/GenBank/DDBJ whole genome shotgun (WGS) entry which is preliminary data.</text>
</comment>
<proteinExistence type="predicted"/>
<dbReference type="Proteomes" id="UP000478052">
    <property type="component" value="Unassembled WGS sequence"/>
</dbReference>
<dbReference type="EMBL" id="VUJU01000014">
    <property type="protein sequence ID" value="KAF0774022.1"/>
    <property type="molecule type" value="Genomic_DNA"/>
</dbReference>
<gene>
    <name evidence="1" type="ORF">FWK35_00000330</name>
</gene>
<protein>
    <submittedName>
        <fullName evidence="1">Uncharacterized protein</fullName>
    </submittedName>
</protein>
<keyword evidence="2" id="KW-1185">Reference proteome</keyword>